<accession>A0AAV2FJH9</accession>
<evidence type="ECO:0000313" key="2">
    <source>
        <dbReference type="Proteomes" id="UP001497516"/>
    </source>
</evidence>
<proteinExistence type="predicted"/>
<reference evidence="1 2" key="1">
    <citation type="submission" date="2024-04" db="EMBL/GenBank/DDBJ databases">
        <authorList>
            <person name="Fracassetti M."/>
        </authorList>
    </citation>
    <scope>NUCLEOTIDE SEQUENCE [LARGE SCALE GENOMIC DNA]</scope>
</reference>
<keyword evidence="2" id="KW-1185">Reference proteome</keyword>
<dbReference type="AlphaFoldDB" id="A0AAV2FJH9"/>
<evidence type="ECO:0000313" key="1">
    <source>
        <dbReference type="EMBL" id="CAL1398169.1"/>
    </source>
</evidence>
<name>A0AAV2FJH9_9ROSI</name>
<gene>
    <name evidence="1" type="ORF">LTRI10_LOCUS38414</name>
</gene>
<sequence>MASSTASVQGVNAVINALRWEEDEGRVLAGTAIADGDGALSFGGVFLFQLKKRLGLGGSKGKGPRWRGDGFVSTKPIMKC</sequence>
<dbReference type="Proteomes" id="UP001497516">
    <property type="component" value="Chromosome 6"/>
</dbReference>
<protein>
    <submittedName>
        <fullName evidence="1">Uncharacterized protein</fullName>
    </submittedName>
</protein>
<dbReference type="EMBL" id="OZ034819">
    <property type="protein sequence ID" value="CAL1398169.1"/>
    <property type="molecule type" value="Genomic_DNA"/>
</dbReference>
<organism evidence="1 2">
    <name type="scientific">Linum trigynum</name>
    <dbReference type="NCBI Taxonomy" id="586398"/>
    <lineage>
        <taxon>Eukaryota</taxon>
        <taxon>Viridiplantae</taxon>
        <taxon>Streptophyta</taxon>
        <taxon>Embryophyta</taxon>
        <taxon>Tracheophyta</taxon>
        <taxon>Spermatophyta</taxon>
        <taxon>Magnoliopsida</taxon>
        <taxon>eudicotyledons</taxon>
        <taxon>Gunneridae</taxon>
        <taxon>Pentapetalae</taxon>
        <taxon>rosids</taxon>
        <taxon>fabids</taxon>
        <taxon>Malpighiales</taxon>
        <taxon>Linaceae</taxon>
        <taxon>Linum</taxon>
    </lineage>
</organism>